<evidence type="ECO:0000256" key="1">
    <source>
        <dbReference type="ARBA" id="ARBA00022737"/>
    </source>
</evidence>
<dbReference type="AlphaFoldDB" id="A0A8J8T239"/>
<dbReference type="InterPro" id="IPR000048">
    <property type="entry name" value="IQ_motif_EF-hand-BS"/>
</dbReference>
<sequence length="356" mass="39962">MGNACCNKADADTANLEPNGNKPTKNVDGEAIDPAMLKNAEQNQDKIVKIQASIRGHQTRKQLKDDKPESSDVNKPKVSSRTSQRNKDGGPGTAVAKPVAKLPDYSNPATKATEEKLGPFNYERDAPPASELAGLELIKRQPYELDNGAIYEGQWTKEGLRHGRGVQVWKDGSKYEGYWKNDMANGRGRLIHSDGDVYEGEWLNDKAHGRGTYVHMDGAQYTGEWREDKQHGFGVETWPDGAKYEGNYEYGKKHGTGTFKWADGSMYIGEFYNNNKMHGKGTFSWADGRKYVGEYVDDKKQGYGEFIWPDGRCYKGDWQGGKQHGKGVYVTSQGHEKYGEWKDGKRIRWIGKECAE</sequence>
<dbReference type="Pfam" id="PF02493">
    <property type="entry name" value="MORN"/>
    <property type="match status" value="8"/>
</dbReference>
<evidence type="ECO:0000313" key="3">
    <source>
        <dbReference type="EMBL" id="TNV79399.1"/>
    </source>
</evidence>
<dbReference type="GO" id="GO:0005829">
    <property type="term" value="C:cytosol"/>
    <property type="evidence" value="ECO:0007669"/>
    <property type="project" value="TreeGrafter"/>
</dbReference>
<dbReference type="FunFam" id="2.20.110.10:FF:000002">
    <property type="entry name" value="Phosphatidylinositol 4-phosphate 5-kinase 8"/>
    <property type="match status" value="1"/>
</dbReference>
<dbReference type="PANTHER" id="PTHR43215:SF14">
    <property type="entry name" value="RADIAL SPOKE HEAD 1 HOMOLOG"/>
    <property type="match status" value="1"/>
</dbReference>
<dbReference type="InterPro" id="IPR003409">
    <property type="entry name" value="MORN"/>
</dbReference>
<dbReference type="SUPFAM" id="SSF82185">
    <property type="entry name" value="Histone H3 K4-specific methyltransferase SET7/9 N-terminal domain"/>
    <property type="match status" value="2"/>
</dbReference>
<dbReference type="Gene3D" id="2.20.110.10">
    <property type="entry name" value="Histone H3 K4-specific methyltransferase SET7/9 N-terminal domain"/>
    <property type="match status" value="4"/>
</dbReference>
<evidence type="ECO:0000313" key="4">
    <source>
        <dbReference type="Proteomes" id="UP000785679"/>
    </source>
</evidence>
<protein>
    <recommendedName>
        <fullName evidence="5">MORN repeat protein</fullName>
    </recommendedName>
</protein>
<comment type="caution">
    <text evidence="3">The sequence shown here is derived from an EMBL/GenBank/DDBJ whole genome shotgun (WGS) entry which is preliminary data.</text>
</comment>
<keyword evidence="1" id="KW-0677">Repeat</keyword>
<evidence type="ECO:0008006" key="5">
    <source>
        <dbReference type="Google" id="ProtNLM"/>
    </source>
</evidence>
<feature type="region of interest" description="Disordered" evidence="2">
    <location>
        <begin position="1"/>
        <end position="31"/>
    </location>
</feature>
<dbReference type="PROSITE" id="PS50096">
    <property type="entry name" value="IQ"/>
    <property type="match status" value="1"/>
</dbReference>
<proteinExistence type="predicted"/>
<dbReference type="SMART" id="SM00698">
    <property type="entry name" value="MORN"/>
    <property type="match status" value="8"/>
</dbReference>
<feature type="region of interest" description="Disordered" evidence="2">
    <location>
        <begin position="52"/>
        <end position="121"/>
    </location>
</feature>
<dbReference type="EMBL" id="RRYP01008955">
    <property type="protein sequence ID" value="TNV79399.1"/>
    <property type="molecule type" value="Genomic_DNA"/>
</dbReference>
<keyword evidence="4" id="KW-1185">Reference proteome</keyword>
<feature type="compositionally biased region" description="Basic and acidic residues" evidence="2">
    <location>
        <begin position="62"/>
        <end position="75"/>
    </location>
</feature>
<dbReference type="PANTHER" id="PTHR43215">
    <property type="entry name" value="RADIAL SPOKE HEAD 1 HOMOLOG"/>
    <property type="match status" value="1"/>
</dbReference>
<name>A0A8J8T239_HALGN</name>
<dbReference type="Pfam" id="PF00612">
    <property type="entry name" value="IQ"/>
    <property type="match status" value="1"/>
</dbReference>
<dbReference type="OrthoDB" id="282259at2759"/>
<dbReference type="Proteomes" id="UP000785679">
    <property type="component" value="Unassembled WGS sequence"/>
</dbReference>
<feature type="compositionally biased region" description="Basic and acidic residues" evidence="2">
    <location>
        <begin position="112"/>
        <end position="121"/>
    </location>
</feature>
<accession>A0A8J8T239</accession>
<reference evidence="3" key="1">
    <citation type="submission" date="2019-06" db="EMBL/GenBank/DDBJ databases">
        <authorList>
            <person name="Zheng W."/>
        </authorList>
    </citation>
    <scope>NUCLEOTIDE SEQUENCE</scope>
    <source>
        <strain evidence="3">QDHG01</strain>
    </source>
</reference>
<gene>
    <name evidence="3" type="ORF">FGO68_gene8338</name>
</gene>
<evidence type="ECO:0000256" key="2">
    <source>
        <dbReference type="SAM" id="MobiDB-lite"/>
    </source>
</evidence>
<organism evidence="3 4">
    <name type="scientific">Halteria grandinella</name>
    <dbReference type="NCBI Taxonomy" id="5974"/>
    <lineage>
        <taxon>Eukaryota</taxon>
        <taxon>Sar</taxon>
        <taxon>Alveolata</taxon>
        <taxon>Ciliophora</taxon>
        <taxon>Intramacronucleata</taxon>
        <taxon>Spirotrichea</taxon>
        <taxon>Stichotrichia</taxon>
        <taxon>Sporadotrichida</taxon>
        <taxon>Halteriidae</taxon>
        <taxon>Halteria</taxon>
    </lineage>
</organism>